<feature type="domain" description="HipA-like kinase" evidence="1">
    <location>
        <begin position="28"/>
        <end position="103"/>
    </location>
</feature>
<dbReference type="RefSeq" id="WP_353072156.1">
    <property type="nucleotide sequence ID" value="NZ_CP132938.1"/>
</dbReference>
<accession>A0AAU7Z084</accession>
<name>A0AAU7Z084_9BACT</name>
<evidence type="ECO:0000259" key="1">
    <source>
        <dbReference type="Pfam" id="PF20613"/>
    </source>
</evidence>
<protein>
    <recommendedName>
        <fullName evidence="1">HipA-like kinase domain-containing protein</fullName>
    </recommendedName>
</protein>
<reference evidence="2" key="2">
    <citation type="journal article" date="2024" name="Environ. Microbiol.">
        <title>Genome analysis and description of Tunturibacter gen. nov. expands the diversity of Terriglobia in tundra soils.</title>
        <authorList>
            <person name="Messyasz A."/>
            <person name="Mannisto M.K."/>
            <person name="Kerkhof L.J."/>
            <person name="Haggblom M.M."/>
        </authorList>
    </citation>
    <scope>NUCLEOTIDE SEQUENCE</scope>
    <source>
        <strain evidence="2">M8UP39</strain>
    </source>
</reference>
<evidence type="ECO:0000313" key="2">
    <source>
        <dbReference type="EMBL" id="XCB22158.1"/>
    </source>
</evidence>
<dbReference type="Pfam" id="PF20613">
    <property type="entry name" value="HipA_2"/>
    <property type="match status" value="1"/>
</dbReference>
<dbReference type="KEGG" id="tgi:RBB81_21690"/>
<dbReference type="EMBL" id="CP132938">
    <property type="protein sequence ID" value="XCB22158.1"/>
    <property type="molecule type" value="Genomic_DNA"/>
</dbReference>
<proteinExistence type="predicted"/>
<sequence>MSFIEFYSLYKEEHPCSTVFLSANKYIRKMKGGSQSILVQCDDNRFYVVKMAGNPQGPNVVANEFLGSVIAGAVGLPVAESMLIHLSDHFIDSDPDIWFELPSERKRPDAGLHFGSLPVGQPWSTTAIRAHQSLENQLHYKS</sequence>
<dbReference type="InterPro" id="IPR046748">
    <property type="entry name" value="HipA_2"/>
</dbReference>
<gene>
    <name evidence="2" type="ORF">RBB81_21690</name>
</gene>
<dbReference type="AlphaFoldDB" id="A0AAU7Z084"/>
<reference evidence="2" key="1">
    <citation type="submission" date="2023-08" db="EMBL/GenBank/DDBJ databases">
        <authorList>
            <person name="Messyasz A."/>
            <person name="Mannisto M.K."/>
            <person name="Kerkhof L.J."/>
            <person name="Haggblom M."/>
        </authorList>
    </citation>
    <scope>NUCLEOTIDE SEQUENCE</scope>
    <source>
        <strain evidence="2">M8UP39</strain>
    </source>
</reference>
<organism evidence="2">
    <name type="scientific">Tunturiibacter gelidiferens</name>
    <dbReference type="NCBI Taxonomy" id="3069689"/>
    <lineage>
        <taxon>Bacteria</taxon>
        <taxon>Pseudomonadati</taxon>
        <taxon>Acidobacteriota</taxon>
        <taxon>Terriglobia</taxon>
        <taxon>Terriglobales</taxon>
        <taxon>Acidobacteriaceae</taxon>
        <taxon>Tunturiibacter</taxon>
    </lineage>
</organism>